<dbReference type="EMBL" id="JARKIB010000162">
    <property type="protein sequence ID" value="KAJ7729968.1"/>
    <property type="molecule type" value="Genomic_DNA"/>
</dbReference>
<feature type="non-terminal residue" evidence="1">
    <location>
        <position position="84"/>
    </location>
</feature>
<evidence type="ECO:0000313" key="2">
    <source>
        <dbReference type="Proteomes" id="UP001215598"/>
    </source>
</evidence>
<reference evidence="1" key="1">
    <citation type="submission" date="2023-03" db="EMBL/GenBank/DDBJ databases">
        <title>Massive genome expansion in bonnet fungi (Mycena s.s.) driven by repeated elements and novel gene families across ecological guilds.</title>
        <authorList>
            <consortium name="Lawrence Berkeley National Laboratory"/>
            <person name="Harder C.B."/>
            <person name="Miyauchi S."/>
            <person name="Viragh M."/>
            <person name="Kuo A."/>
            <person name="Thoen E."/>
            <person name="Andreopoulos B."/>
            <person name="Lu D."/>
            <person name="Skrede I."/>
            <person name="Drula E."/>
            <person name="Henrissat B."/>
            <person name="Morin E."/>
            <person name="Kohler A."/>
            <person name="Barry K."/>
            <person name="LaButti K."/>
            <person name="Morin E."/>
            <person name="Salamov A."/>
            <person name="Lipzen A."/>
            <person name="Mereny Z."/>
            <person name="Hegedus B."/>
            <person name="Baldrian P."/>
            <person name="Stursova M."/>
            <person name="Weitz H."/>
            <person name="Taylor A."/>
            <person name="Grigoriev I.V."/>
            <person name="Nagy L.G."/>
            <person name="Martin F."/>
            <person name="Kauserud H."/>
        </authorList>
    </citation>
    <scope>NUCLEOTIDE SEQUENCE</scope>
    <source>
        <strain evidence="1">CBHHK182m</strain>
    </source>
</reference>
<protein>
    <submittedName>
        <fullName evidence="1">Uncharacterized protein</fullName>
    </submittedName>
</protein>
<keyword evidence="2" id="KW-1185">Reference proteome</keyword>
<comment type="caution">
    <text evidence="1">The sequence shown here is derived from an EMBL/GenBank/DDBJ whole genome shotgun (WGS) entry which is preliminary data.</text>
</comment>
<dbReference type="Proteomes" id="UP001215598">
    <property type="component" value="Unassembled WGS sequence"/>
</dbReference>
<evidence type="ECO:0000313" key="1">
    <source>
        <dbReference type="EMBL" id="KAJ7729968.1"/>
    </source>
</evidence>
<sequence>MHRCLKILEIVDAVCVHLDSPDPLLLSSRHLSAVARTCTTFSGPASSLDHLWRVAPLEQLLIYCMPSDLWALERFNDFEYKKKM</sequence>
<dbReference type="AlphaFoldDB" id="A0AAD7MTI0"/>
<proteinExistence type="predicted"/>
<accession>A0AAD7MTI0</accession>
<gene>
    <name evidence="1" type="ORF">B0H16DRAFT_1586093</name>
</gene>
<organism evidence="1 2">
    <name type="scientific">Mycena metata</name>
    <dbReference type="NCBI Taxonomy" id="1033252"/>
    <lineage>
        <taxon>Eukaryota</taxon>
        <taxon>Fungi</taxon>
        <taxon>Dikarya</taxon>
        <taxon>Basidiomycota</taxon>
        <taxon>Agaricomycotina</taxon>
        <taxon>Agaricomycetes</taxon>
        <taxon>Agaricomycetidae</taxon>
        <taxon>Agaricales</taxon>
        <taxon>Marasmiineae</taxon>
        <taxon>Mycenaceae</taxon>
        <taxon>Mycena</taxon>
    </lineage>
</organism>
<name>A0AAD7MTI0_9AGAR</name>